<accession>A0A918PW32</accession>
<dbReference type="GO" id="GO:0008168">
    <property type="term" value="F:methyltransferase activity"/>
    <property type="evidence" value="ECO:0007669"/>
    <property type="project" value="UniProtKB-ARBA"/>
</dbReference>
<dbReference type="EMBL" id="BMWG01000003">
    <property type="protein sequence ID" value="GGZ22976.1"/>
    <property type="molecule type" value="Genomic_DNA"/>
</dbReference>
<dbReference type="InterPro" id="IPR041698">
    <property type="entry name" value="Methyltransf_25"/>
</dbReference>
<name>A0A918PW32_9ACTN</name>
<evidence type="ECO:0000313" key="3">
    <source>
        <dbReference type="Proteomes" id="UP000630936"/>
    </source>
</evidence>
<feature type="domain" description="Methyltransferase" evidence="1">
    <location>
        <begin position="118"/>
        <end position="185"/>
    </location>
</feature>
<dbReference type="InterPro" id="IPR029063">
    <property type="entry name" value="SAM-dependent_MTases_sf"/>
</dbReference>
<dbReference type="SUPFAM" id="SSF53335">
    <property type="entry name" value="S-adenosyl-L-methionine-dependent methyltransferases"/>
    <property type="match status" value="1"/>
</dbReference>
<organism evidence="2 3">
    <name type="scientific">Streptomyces inusitatus</name>
    <dbReference type="NCBI Taxonomy" id="68221"/>
    <lineage>
        <taxon>Bacteria</taxon>
        <taxon>Bacillati</taxon>
        <taxon>Actinomycetota</taxon>
        <taxon>Actinomycetes</taxon>
        <taxon>Kitasatosporales</taxon>
        <taxon>Streptomycetaceae</taxon>
        <taxon>Streptomyces</taxon>
    </lineage>
</organism>
<dbReference type="AlphaFoldDB" id="A0A918PW32"/>
<proteinExistence type="predicted"/>
<reference evidence="2" key="2">
    <citation type="submission" date="2020-09" db="EMBL/GenBank/DDBJ databases">
        <authorList>
            <person name="Sun Q."/>
            <person name="Ohkuma M."/>
        </authorList>
    </citation>
    <scope>NUCLEOTIDE SEQUENCE</scope>
    <source>
        <strain evidence="2">JCM 4988</strain>
    </source>
</reference>
<dbReference type="Proteomes" id="UP000630936">
    <property type="component" value="Unassembled WGS sequence"/>
</dbReference>
<dbReference type="Gene3D" id="3.40.50.150">
    <property type="entry name" value="Vaccinia Virus protein VP39"/>
    <property type="match status" value="1"/>
</dbReference>
<dbReference type="CDD" id="cd02440">
    <property type="entry name" value="AdoMet_MTases"/>
    <property type="match status" value="1"/>
</dbReference>
<protein>
    <submittedName>
        <fullName evidence="2">Protein-L-isoaspartate O-methyltransferase</fullName>
    </submittedName>
</protein>
<gene>
    <name evidence="2" type="primary">pcm</name>
    <name evidence="2" type="ORF">GCM10010387_15050</name>
</gene>
<evidence type="ECO:0000313" key="2">
    <source>
        <dbReference type="EMBL" id="GGZ22976.1"/>
    </source>
</evidence>
<evidence type="ECO:0000259" key="1">
    <source>
        <dbReference type="Pfam" id="PF13649"/>
    </source>
</evidence>
<sequence>MSVEWEHHAQRLARQVTDPDSRWLGAVAGVPRHELVPRWWERDGDGGWRLRNGADDPGGWMEAAYTDRSLITRVGTLHADHAEAGDRPEGLPTSSATLPSLVVRMLRHGRLGDGLDLLDLGTGAGGLTAYAARRLGARHVTSLDVDPYLTSAAADRLAPMGLRPRFLALDATEEIPGTYDRIIATVGMPPGPGLRPMLGALREGGRLVTTIARTTMILTGWRQPDGAVVGRIERDWAGFMLTRSGNDYPPALAGLFALAREADGERTGTGRYPVVNVDDAWEVRSMLEVTTPGIETDYENSGRTRTAYLVHPDGSWARASAERTRPPTVHQSGPQRLWDTVERIRTWLLSEGGLPLYGADARVTPDGVIRLTRGRWADTMGAP</sequence>
<keyword evidence="3" id="KW-1185">Reference proteome</keyword>
<reference evidence="2" key="1">
    <citation type="journal article" date="2014" name="Int. J. Syst. Evol. Microbiol.">
        <title>Complete genome sequence of Corynebacterium casei LMG S-19264T (=DSM 44701T), isolated from a smear-ripened cheese.</title>
        <authorList>
            <consortium name="US DOE Joint Genome Institute (JGI-PGF)"/>
            <person name="Walter F."/>
            <person name="Albersmeier A."/>
            <person name="Kalinowski J."/>
            <person name="Ruckert C."/>
        </authorList>
    </citation>
    <scope>NUCLEOTIDE SEQUENCE</scope>
    <source>
        <strain evidence="2">JCM 4988</strain>
    </source>
</reference>
<comment type="caution">
    <text evidence="2">The sequence shown here is derived from an EMBL/GenBank/DDBJ whole genome shotgun (WGS) entry which is preliminary data.</text>
</comment>
<dbReference type="Pfam" id="PF13649">
    <property type="entry name" value="Methyltransf_25"/>
    <property type="match status" value="1"/>
</dbReference>